<dbReference type="EMBL" id="JAGIOC010000001">
    <property type="protein sequence ID" value="MBP2408276.1"/>
    <property type="molecule type" value="Genomic_DNA"/>
</dbReference>
<reference evidence="1 2" key="1">
    <citation type="submission" date="2021-03" db="EMBL/GenBank/DDBJ databases">
        <title>Sequencing the genomes of 1000 actinobacteria strains.</title>
        <authorList>
            <person name="Klenk H.-P."/>
        </authorList>
    </citation>
    <scope>NUCLEOTIDE SEQUENCE [LARGE SCALE GENOMIC DNA]</scope>
    <source>
        <strain evidence="1 2">DSM 14564</strain>
    </source>
</reference>
<proteinExistence type="predicted"/>
<evidence type="ECO:0000313" key="2">
    <source>
        <dbReference type="Proteomes" id="UP000698222"/>
    </source>
</evidence>
<name>A0ABS4YHN1_9MICO</name>
<keyword evidence="2" id="KW-1185">Reference proteome</keyword>
<evidence type="ECO:0000313" key="1">
    <source>
        <dbReference type="EMBL" id="MBP2408276.1"/>
    </source>
</evidence>
<protein>
    <recommendedName>
        <fullName evidence="3">WXG100 family type VII secretion target</fullName>
    </recommendedName>
</protein>
<sequence length="89" mass="9694">MAFKGMNPEDGREVASAVGDAGSQVLDAIDSVSSVVTSVEWIGPDYDAYLDEWNSFVSGPVTNLVDAFQRRSELLNQHAEEQDTTSNQQ</sequence>
<organism evidence="1 2">
    <name type="scientific">Brachybacterium fresconis</name>
    <dbReference type="NCBI Taxonomy" id="173363"/>
    <lineage>
        <taxon>Bacteria</taxon>
        <taxon>Bacillati</taxon>
        <taxon>Actinomycetota</taxon>
        <taxon>Actinomycetes</taxon>
        <taxon>Micrococcales</taxon>
        <taxon>Dermabacteraceae</taxon>
        <taxon>Brachybacterium</taxon>
    </lineage>
</organism>
<dbReference type="RefSeq" id="WP_245348868.1">
    <property type="nucleotide sequence ID" value="NZ_JAGIOC010000001.1"/>
</dbReference>
<evidence type="ECO:0008006" key="3">
    <source>
        <dbReference type="Google" id="ProtNLM"/>
    </source>
</evidence>
<dbReference type="Proteomes" id="UP000698222">
    <property type="component" value="Unassembled WGS sequence"/>
</dbReference>
<gene>
    <name evidence="1" type="ORF">JOF44_001179</name>
</gene>
<comment type="caution">
    <text evidence="1">The sequence shown here is derived from an EMBL/GenBank/DDBJ whole genome shotgun (WGS) entry which is preliminary data.</text>
</comment>
<dbReference type="Gene3D" id="1.10.287.1060">
    <property type="entry name" value="ESAT-6-like"/>
    <property type="match status" value="1"/>
</dbReference>
<accession>A0ABS4YHN1</accession>